<dbReference type="EMBL" id="NBNE01004903">
    <property type="protein sequence ID" value="OWZ04555.1"/>
    <property type="molecule type" value="Genomic_DNA"/>
</dbReference>
<gene>
    <name evidence="2" type="ORF">PHMEG_00023523</name>
</gene>
<feature type="region of interest" description="Disordered" evidence="1">
    <location>
        <begin position="181"/>
        <end position="214"/>
    </location>
</feature>
<sequence length="229" mass="26495">MVGDAKDEYVTYTIVITPQTGTTPADTAKVKIKKYRGVGVREWLKWSYEFCQLAKKKNWNDEQKGANLNVLTEEDLVAEVAELREVASKKQETFETFFSNVELLSDPSDFADGPDNELCHMKKRHDETVHKFAARVKEIVRLFVVLPVNAEVIPEVQQMRFLKRGMPSTWQENECFTLKKQRKGEQKQIKEKTTAKNKYPNVYQASEDEKSSSDEEYKLVGLVTNQWSF</sequence>
<comment type="caution">
    <text evidence="2">The sequence shown here is derived from an EMBL/GenBank/DDBJ whole genome shotgun (WGS) entry which is preliminary data.</text>
</comment>
<evidence type="ECO:0000313" key="2">
    <source>
        <dbReference type="EMBL" id="OWZ04555.1"/>
    </source>
</evidence>
<evidence type="ECO:0000313" key="3">
    <source>
        <dbReference type="Proteomes" id="UP000198211"/>
    </source>
</evidence>
<dbReference type="Proteomes" id="UP000198211">
    <property type="component" value="Unassembled WGS sequence"/>
</dbReference>
<accession>A0A225VGU4</accession>
<feature type="compositionally biased region" description="Basic and acidic residues" evidence="1">
    <location>
        <begin position="183"/>
        <end position="194"/>
    </location>
</feature>
<organism evidence="2 3">
    <name type="scientific">Phytophthora megakarya</name>
    <dbReference type="NCBI Taxonomy" id="4795"/>
    <lineage>
        <taxon>Eukaryota</taxon>
        <taxon>Sar</taxon>
        <taxon>Stramenopiles</taxon>
        <taxon>Oomycota</taxon>
        <taxon>Peronosporomycetes</taxon>
        <taxon>Peronosporales</taxon>
        <taxon>Peronosporaceae</taxon>
        <taxon>Phytophthora</taxon>
    </lineage>
</organism>
<name>A0A225VGU4_9STRA</name>
<dbReference type="AlphaFoldDB" id="A0A225VGU4"/>
<proteinExistence type="predicted"/>
<protein>
    <submittedName>
        <fullName evidence="2">Uncharacterized protein</fullName>
    </submittedName>
</protein>
<keyword evidence="3" id="KW-1185">Reference proteome</keyword>
<evidence type="ECO:0000256" key="1">
    <source>
        <dbReference type="SAM" id="MobiDB-lite"/>
    </source>
</evidence>
<reference evidence="3" key="1">
    <citation type="submission" date="2017-03" db="EMBL/GenBank/DDBJ databases">
        <title>Phytopthora megakarya and P. palmivora, two closely related causual agents of cacao black pod achieved similar genome size and gene model numbers by different mechanisms.</title>
        <authorList>
            <person name="Ali S."/>
            <person name="Shao J."/>
            <person name="Larry D.J."/>
            <person name="Kronmiller B."/>
            <person name="Shen D."/>
            <person name="Strem M.D."/>
            <person name="Melnick R.L."/>
            <person name="Guiltinan M.J."/>
            <person name="Tyler B.M."/>
            <person name="Meinhardt L.W."/>
            <person name="Bailey B.A."/>
        </authorList>
    </citation>
    <scope>NUCLEOTIDE SEQUENCE [LARGE SCALE GENOMIC DNA]</scope>
    <source>
        <strain evidence="3">zdho120</strain>
    </source>
</reference>